<organism evidence="2 3">
    <name type="scientific">Novacetimonas hansenii</name>
    <name type="common">Komagataeibacter hansenii</name>
    <dbReference type="NCBI Taxonomy" id="436"/>
    <lineage>
        <taxon>Bacteria</taxon>
        <taxon>Pseudomonadati</taxon>
        <taxon>Pseudomonadota</taxon>
        <taxon>Alphaproteobacteria</taxon>
        <taxon>Acetobacterales</taxon>
        <taxon>Acetobacteraceae</taxon>
        <taxon>Novacetimonas</taxon>
    </lineage>
</organism>
<keyword evidence="3" id="KW-1185">Reference proteome</keyword>
<dbReference type="PANTHER" id="PTHR12526">
    <property type="entry name" value="GLYCOSYLTRANSFERASE"/>
    <property type="match status" value="1"/>
</dbReference>
<comment type="caution">
    <text evidence="2">The sequence shown here is derived from an EMBL/GenBank/DDBJ whole genome shotgun (WGS) entry which is preliminary data.</text>
</comment>
<gene>
    <name evidence="2" type="ORF">GHA01_04800</name>
</gene>
<reference evidence="2 3" key="1">
    <citation type="submission" date="2019-06" db="EMBL/GenBank/DDBJ databases">
        <title>Whole genome shotgun sequence of Komagataeibacter hansenii NBRC 14820.</title>
        <authorList>
            <person name="Hosoyama A."/>
            <person name="Uohara A."/>
            <person name="Ohji S."/>
            <person name="Ichikawa N."/>
        </authorList>
    </citation>
    <scope>NUCLEOTIDE SEQUENCE [LARGE SCALE GENOMIC DNA]</scope>
    <source>
        <strain evidence="2 3">NBRC 14820</strain>
    </source>
</reference>
<proteinExistence type="predicted"/>
<dbReference type="SUPFAM" id="SSF53756">
    <property type="entry name" value="UDP-Glycosyltransferase/glycogen phosphorylase"/>
    <property type="match status" value="1"/>
</dbReference>
<dbReference type="Gene3D" id="3.40.50.2000">
    <property type="entry name" value="Glycogen Phosphorylase B"/>
    <property type="match status" value="2"/>
</dbReference>
<dbReference type="Proteomes" id="UP000319478">
    <property type="component" value="Unassembled WGS sequence"/>
</dbReference>
<dbReference type="InterPro" id="IPR028098">
    <property type="entry name" value="Glyco_trans_4-like_N"/>
</dbReference>
<dbReference type="CDD" id="cd03811">
    <property type="entry name" value="GT4_GT28_WabH-like"/>
    <property type="match status" value="1"/>
</dbReference>
<evidence type="ECO:0000313" key="3">
    <source>
        <dbReference type="Proteomes" id="UP000319478"/>
    </source>
</evidence>
<sequence length="339" mass="37629">MRILHCIMTHEFSGTERYVTELAAMQARHHDVCIHVARRTDDPLTGSDIAPHIAAPVRMIRAGYGGYCVSYLKTLGSFRPDVVHTHLGKSTFRLGLLPRPRRVPLVATLHSRFRKRAYNRCDALICIARWQEAEIPPSFRGARTVIGNWTHARPRPTPAERQRMRAQFGIGDSTFLIGAGGRMIPKKGFDILLRAFQQAALPDARLILFGDGPERARLEAMGGGHVIFPGFRTDFPSDLYMLDGFVMPSLHEAFGLALLEAMSADLPVIATAAGGVLDILDPSSPSLVPPGDVAAMTRALRHMHTQQGPGHWDMQRFNPEHQARLIEAFYNRLRAGAYA</sequence>
<feature type="domain" description="Glycosyltransferase subfamily 4-like N-terminal" evidence="1">
    <location>
        <begin position="13"/>
        <end position="135"/>
    </location>
</feature>
<dbReference type="Pfam" id="PF13692">
    <property type="entry name" value="Glyco_trans_1_4"/>
    <property type="match status" value="1"/>
</dbReference>
<evidence type="ECO:0000259" key="1">
    <source>
        <dbReference type="Pfam" id="PF13439"/>
    </source>
</evidence>
<name>A0ABQ0SBW3_NOVHA</name>
<evidence type="ECO:0000313" key="2">
    <source>
        <dbReference type="EMBL" id="GEC62631.1"/>
    </source>
</evidence>
<protein>
    <recommendedName>
        <fullName evidence="1">Glycosyltransferase subfamily 4-like N-terminal domain-containing protein</fullName>
    </recommendedName>
</protein>
<dbReference type="PANTHER" id="PTHR12526:SF638">
    <property type="entry name" value="SPORE COAT PROTEIN SA"/>
    <property type="match status" value="1"/>
</dbReference>
<dbReference type="EMBL" id="BJNN01000036">
    <property type="protein sequence ID" value="GEC62631.1"/>
    <property type="molecule type" value="Genomic_DNA"/>
</dbReference>
<dbReference type="Pfam" id="PF13439">
    <property type="entry name" value="Glyco_transf_4"/>
    <property type="match status" value="1"/>
</dbReference>
<accession>A0ABQ0SBW3</accession>